<organism evidence="2 3">
    <name type="scientific">Noviherbaspirillum denitrificans</name>
    <dbReference type="NCBI Taxonomy" id="1968433"/>
    <lineage>
        <taxon>Bacteria</taxon>
        <taxon>Pseudomonadati</taxon>
        <taxon>Pseudomonadota</taxon>
        <taxon>Betaproteobacteria</taxon>
        <taxon>Burkholderiales</taxon>
        <taxon>Oxalobacteraceae</taxon>
        <taxon>Noviherbaspirillum</taxon>
    </lineage>
</organism>
<reference evidence="2 3" key="1">
    <citation type="submission" date="2016-02" db="EMBL/GenBank/DDBJ databases">
        <authorList>
            <person name="Wen L."/>
            <person name="He K."/>
            <person name="Yang H."/>
        </authorList>
    </citation>
    <scope>NUCLEOTIDE SEQUENCE [LARGE SCALE GENOMIC DNA]</scope>
    <source>
        <strain evidence="2 3">TSA40</strain>
    </source>
</reference>
<evidence type="ECO:0000313" key="3">
    <source>
        <dbReference type="Proteomes" id="UP000197535"/>
    </source>
</evidence>
<evidence type="ECO:0000256" key="1">
    <source>
        <dbReference type="SAM" id="MobiDB-lite"/>
    </source>
</evidence>
<keyword evidence="3" id="KW-1185">Reference proteome</keyword>
<name>A0A254TFD1_9BURK</name>
<dbReference type="Proteomes" id="UP000197535">
    <property type="component" value="Unassembled WGS sequence"/>
</dbReference>
<accession>A0A254TFD1</accession>
<evidence type="ECO:0000313" key="2">
    <source>
        <dbReference type="EMBL" id="OWW18368.1"/>
    </source>
</evidence>
<sequence>MLLKTGIAKKLGKQAEGGIGYRVLGDTERKSIFLSITENDGGGYFSREIVPFQKVEACITKREQEKPFSSKTFKEAFTGRSSNNAGFLAAILRASGLLASAPDSESQHVIAGDWQAWKTSLLSEPGTMIEIDSIKPAEKQLEGDPVTDHTERKKTLSLPRKKTP</sequence>
<protein>
    <submittedName>
        <fullName evidence="2">Uncharacterized protein</fullName>
    </submittedName>
</protein>
<dbReference type="EMBL" id="LSTO01000008">
    <property type="protein sequence ID" value="OWW18368.1"/>
    <property type="molecule type" value="Genomic_DNA"/>
</dbReference>
<gene>
    <name evidence="2" type="ORF">AYR66_01230</name>
</gene>
<proteinExistence type="predicted"/>
<feature type="region of interest" description="Disordered" evidence="1">
    <location>
        <begin position="132"/>
        <end position="164"/>
    </location>
</feature>
<comment type="caution">
    <text evidence="2">The sequence shown here is derived from an EMBL/GenBank/DDBJ whole genome shotgun (WGS) entry which is preliminary data.</text>
</comment>
<dbReference type="AlphaFoldDB" id="A0A254TFD1"/>
<feature type="compositionally biased region" description="Basic and acidic residues" evidence="1">
    <location>
        <begin position="132"/>
        <end position="154"/>
    </location>
</feature>